<protein>
    <recommendedName>
        <fullName evidence="3">DUF6533 domain-containing protein</fullName>
    </recommendedName>
</protein>
<evidence type="ECO:0000256" key="1">
    <source>
        <dbReference type="SAM" id="MobiDB-lite"/>
    </source>
</evidence>
<keyword evidence="2" id="KW-0472">Membrane</keyword>
<organism evidence="4 5">
    <name type="scientific">Boletus edulis BED1</name>
    <dbReference type="NCBI Taxonomy" id="1328754"/>
    <lineage>
        <taxon>Eukaryota</taxon>
        <taxon>Fungi</taxon>
        <taxon>Dikarya</taxon>
        <taxon>Basidiomycota</taxon>
        <taxon>Agaricomycotina</taxon>
        <taxon>Agaricomycetes</taxon>
        <taxon>Agaricomycetidae</taxon>
        <taxon>Boletales</taxon>
        <taxon>Boletineae</taxon>
        <taxon>Boletaceae</taxon>
        <taxon>Boletoideae</taxon>
        <taxon>Boletus</taxon>
    </lineage>
</organism>
<reference evidence="4" key="2">
    <citation type="journal article" date="2020" name="Nat. Commun.">
        <title>Large-scale genome sequencing of mycorrhizal fungi provides insights into the early evolution of symbiotic traits.</title>
        <authorList>
            <person name="Miyauchi S."/>
            <person name="Kiss E."/>
            <person name="Kuo A."/>
            <person name="Drula E."/>
            <person name="Kohler A."/>
            <person name="Sanchez-Garcia M."/>
            <person name="Morin E."/>
            <person name="Andreopoulos B."/>
            <person name="Barry K.W."/>
            <person name="Bonito G."/>
            <person name="Buee M."/>
            <person name="Carver A."/>
            <person name="Chen C."/>
            <person name="Cichocki N."/>
            <person name="Clum A."/>
            <person name="Culley D."/>
            <person name="Crous P.W."/>
            <person name="Fauchery L."/>
            <person name="Girlanda M."/>
            <person name="Hayes R.D."/>
            <person name="Keri Z."/>
            <person name="LaButti K."/>
            <person name="Lipzen A."/>
            <person name="Lombard V."/>
            <person name="Magnuson J."/>
            <person name="Maillard F."/>
            <person name="Murat C."/>
            <person name="Nolan M."/>
            <person name="Ohm R.A."/>
            <person name="Pangilinan J."/>
            <person name="Pereira M.F."/>
            <person name="Perotto S."/>
            <person name="Peter M."/>
            <person name="Pfister S."/>
            <person name="Riley R."/>
            <person name="Sitrit Y."/>
            <person name="Stielow J.B."/>
            <person name="Szollosi G."/>
            <person name="Zifcakova L."/>
            <person name="Stursova M."/>
            <person name="Spatafora J.W."/>
            <person name="Tedersoo L."/>
            <person name="Vaario L.M."/>
            <person name="Yamada A."/>
            <person name="Yan M."/>
            <person name="Wang P."/>
            <person name="Xu J."/>
            <person name="Bruns T."/>
            <person name="Baldrian P."/>
            <person name="Vilgalys R."/>
            <person name="Dunand C."/>
            <person name="Henrissat B."/>
            <person name="Grigoriev I.V."/>
            <person name="Hibbett D."/>
            <person name="Nagy L.G."/>
            <person name="Martin F.M."/>
        </authorList>
    </citation>
    <scope>NUCLEOTIDE SEQUENCE</scope>
    <source>
        <strain evidence="4">BED1</strain>
    </source>
</reference>
<feature type="region of interest" description="Disordered" evidence="1">
    <location>
        <begin position="312"/>
        <end position="341"/>
    </location>
</feature>
<dbReference type="EMBL" id="WHUW01000009">
    <property type="protein sequence ID" value="KAF8442136.1"/>
    <property type="molecule type" value="Genomic_DNA"/>
</dbReference>
<feature type="transmembrane region" description="Helical" evidence="2">
    <location>
        <begin position="239"/>
        <end position="259"/>
    </location>
</feature>
<dbReference type="Proteomes" id="UP001194468">
    <property type="component" value="Unassembled WGS sequence"/>
</dbReference>
<feature type="transmembrane region" description="Helical" evidence="2">
    <location>
        <begin position="81"/>
        <end position="101"/>
    </location>
</feature>
<sequence length="341" mass="37517">MSSDVQSVLAQLQLNDYISVVILTAISYDYCLTFSKEIAYIWQRPWTRVSTLFVVVSVLSGVLLLRSAVHTQTSGIHQIRYVGYVSGITTALRGWAYTIFWMSADMVMVLRVYALWNRSKIILGVLLVIYTSEVVILLVSASIYSDPKYAIASVAQILDITVCSFMLSTQTWNIAPATIQCILGCVLCLLVVAKSVRDLLQMYRATRKWQMNRYISLLARDGLFYFLALFLVLDTQGTLGQGLVLLLTSIFAAVVLFTLTPRFVLNVRELYVLDTQGRWDIDAGFGLSSQAGHGVGGSASIGTIAFAAGGLTGSSEEGQSTAAVSPRERAESDDREEIVIE</sequence>
<accession>A0AAD4GFK7</accession>
<feature type="domain" description="DUF6533" evidence="3">
    <location>
        <begin position="17"/>
        <end position="55"/>
    </location>
</feature>
<name>A0AAD4GFK7_BOLED</name>
<comment type="caution">
    <text evidence="4">The sequence shown here is derived from an EMBL/GenBank/DDBJ whole genome shotgun (WGS) entry which is preliminary data.</text>
</comment>
<proteinExistence type="predicted"/>
<gene>
    <name evidence="4" type="ORF">L210DRAFT_3644296</name>
</gene>
<evidence type="ECO:0000256" key="2">
    <source>
        <dbReference type="SAM" id="Phobius"/>
    </source>
</evidence>
<dbReference type="AlphaFoldDB" id="A0AAD4GFK7"/>
<feature type="compositionally biased region" description="Polar residues" evidence="1">
    <location>
        <begin position="313"/>
        <end position="323"/>
    </location>
</feature>
<dbReference type="InterPro" id="IPR045340">
    <property type="entry name" value="DUF6533"/>
</dbReference>
<keyword evidence="2" id="KW-0812">Transmembrane</keyword>
<feature type="transmembrane region" description="Helical" evidence="2">
    <location>
        <begin position="49"/>
        <end position="69"/>
    </location>
</feature>
<feature type="transmembrane region" description="Helical" evidence="2">
    <location>
        <begin position="214"/>
        <end position="233"/>
    </location>
</feature>
<keyword evidence="2" id="KW-1133">Transmembrane helix</keyword>
<dbReference type="Pfam" id="PF20151">
    <property type="entry name" value="DUF6533"/>
    <property type="match status" value="1"/>
</dbReference>
<feature type="transmembrane region" description="Helical" evidence="2">
    <location>
        <begin position="174"/>
        <end position="193"/>
    </location>
</feature>
<feature type="transmembrane region" description="Helical" evidence="2">
    <location>
        <begin position="121"/>
        <end position="142"/>
    </location>
</feature>
<evidence type="ECO:0000259" key="3">
    <source>
        <dbReference type="Pfam" id="PF20151"/>
    </source>
</evidence>
<keyword evidence="5" id="KW-1185">Reference proteome</keyword>
<reference evidence="4" key="1">
    <citation type="submission" date="2019-10" db="EMBL/GenBank/DDBJ databases">
        <authorList>
            <consortium name="DOE Joint Genome Institute"/>
            <person name="Kuo A."/>
            <person name="Miyauchi S."/>
            <person name="Kiss E."/>
            <person name="Drula E."/>
            <person name="Kohler A."/>
            <person name="Sanchez-Garcia M."/>
            <person name="Andreopoulos B."/>
            <person name="Barry K.W."/>
            <person name="Bonito G."/>
            <person name="Buee M."/>
            <person name="Carver A."/>
            <person name="Chen C."/>
            <person name="Cichocki N."/>
            <person name="Clum A."/>
            <person name="Culley D."/>
            <person name="Crous P.W."/>
            <person name="Fauchery L."/>
            <person name="Girlanda M."/>
            <person name="Hayes R."/>
            <person name="Keri Z."/>
            <person name="LaButti K."/>
            <person name="Lipzen A."/>
            <person name="Lombard V."/>
            <person name="Magnuson J."/>
            <person name="Maillard F."/>
            <person name="Morin E."/>
            <person name="Murat C."/>
            <person name="Nolan M."/>
            <person name="Ohm R."/>
            <person name="Pangilinan J."/>
            <person name="Pereira M."/>
            <person name="Perotto S."/>
            <person name="Peter M."/>
            <person name="Riley R."/>
            <person name="Sitrit Y."/>
            <person name="Stielow B."/>
            <person name="Szollosi G."/>
            <person name="Zifcakova L."/>
            <person name="Stursova M."/>
            <person name="Spatafora J.W."/>
            <person name="Tedersoo L."/>
            <person name="Vaario L.-M."/>
            <person name="Yamada A."/>
            <person name="Yan M."/>
            <person name="Wang P."/>
            <person name="Xu J."/>
            <person name="Bruns T."/>
            <person name="Baldrian P."/>
            <person name="Vilgalys R."/>
            <person name="Henrissat B."/>
            <person name="Grigoriev I.V."/>
            <person name="Hibbett D."/>
            <person name="Nagy L.G."/>
            <person name="Martin F.M."/>
        </authorList>
    </citation>
    <scope>NUCLEOTIDE SEQUENCE</scope>
    <source>
        <strain evidence="4">BED1</strain>
    </source>
</reference>
<evidence type="ECO:0000313" key="5">
    <source>
        <dbReference type="Proteomes" id="UP001194468"/>
    </source>
</evidence>
<evidence type="ECO:0000313" key="4">
    <source>
        <dbReference type="EMBL" id="KAF8442136.1"/>
    </source>
</evidence>